<dbReference type="NCBIfam" id="TIGR00336">
    <property type="entry name" value="pyrE"/>
    <property type="match status" value="1"/>
</dbReference>
<dbReference type="CDD" id="cd06223">
    <property type="entry name" value="PRTases_typeI"/>
    <property type="match status" value="1"/>
</dbReference>
<dbReference type="GO" id="GO:0004588">
    <property type="term" value="F:orotate phosphoribosyltransferase activity"/>
    <property type="evidence" value="ECO:0007669"/>
    <property type="project" value="UniProtKB-UniRule"/>
</dbReference>
<gene>
    <name evidence="9" type="primary">pyrE</name>
    <name evidence="11" type="ORF">N44_02952</name>
</gene>
<dbReference type="InterPro" id="IPR023031">
    <property type="entry name" value="OPRT"/>
</dbReference>
<comment type="caution">
    <text evidence="9">Lacks conserved residue(s) required for the propagation of feature annotation.</text>
</comment>
<feature type="binding site" evidence="9">
    <location>
        <position position="376"/>
    </location>
    <ligand>
        <name>5-phospho-alpha-D-ribose 1-diphosphate</name>
        <dbReference type="ChEBI" id="CHEBI:58017"/>
        <note>ligand shared between dimeric partners</note>
    </ligand>
</feature>
<comment type="pathway">
    <text evidence="1">Pyrimidine metabolism; UMP biosynthesis via de novo pathway; UMP from orotate: step 2/2.</text>
</comment>
<evidence type="ECO:0000256" key="2">
    <source>
        <dbReference type="ARBA" id="ARBA00004889"/>
    </source>
</evidence>
<proteinExistence type="inferred from homology"/>
<comment type="function">
    <text evidence="9">Catalyzes the transfer of a ribosyl phosphate group from 5-phosphoribose 1-diphosphate to orotate, leading to the formation of orotidine monophosphate (OMP).</text>
</comment>
<dbReference type="Pfam" id="PF00156">
    <property type="entry name" value="Pribosyltran"/>
    <property type="match status" value="1"/>
</dbReference>
<dbReference type="InterPro" id="IPR000836">
    <property type="entry name" value="PRTase_dom"/>
</dbReference>
<accession>A0A0A1VX42</accession>
<dbReference type="PANTHER" id="PTHR19278">
    <property type="entry name" value="OROTATE PHOSPHORIBOSYLTRANSFERASE"/>
    <property type="match status" value="1"/>
</dbReference>
<dbReference type="GO" id="GO:0044205">
    <property type="term" value="P:'de novo' UMP biosynthetic process"/>
    <property type="evidence" value="ECO:0007669"/>
    <property type="project" value="UniProtKB-UniRule"/>
</dbReference>
<evidence type="ECO:0000313" key="11">
    <source>
        <dbReference type="EMBL" id="GAL94372.1"/>
    </source>
</evidence>
<feature type="binding site" description="in other chain" evidence="9">
    <location>
        <position position="373"/>
    </location>
    <ligand>
        <name>5-phospho-alpha-D-ribose 1-diphosphate</name>
        <dbReference type="ChEBI" id="CHEBI:58017"/>
        <note>ligand shared between dimeric partners</note>
    </ligand>
</feature>
<evidence type="ECO:0000259" key="10">
    <source>
        <dbReference type="SMART" id="SM00934"/>
    </source>
</evidence>
<feature type="domain" description="Orotidine 5'-phosphate decarboxylase" evidence="10">
    <location>
        <begin position="17"/>
        <end position="220"/>
    </location>
</feature>
<dbReference type="InterPro" id="IPR013785">
    <property type="entry name" value="Aldolase_TIM"/>
</dbReference>
<dbReference type="GO" id="GO:0004590">
    <property type="term" value="F:orotidine-5'-phosphate decarboxylase activity"/>
    <property type="evidence" value="ECO:0007669"/>
    <property type="project" value="UniProtKB-UniRule"/>
</dbReference>
<keyword evidence="4 9" id="KW-0808">Transferase</keyword>
<feature type="binding site" evidence="9">
    <location>
        <position position="378"/>
    </location>
    <ligand>
        <name>5-phospho-alpha-D-ribose 1-diphosphate</name>
        <dbReference type="ChEBI" id="CHEBI:58017"/>
        <note>ligand shared between dimeric partners</note>
    </ligand>
</feature>
<evidence type="ECO:0000256" key="7">
    <source>
        <dbReference type="ARBA" id="ARBA00023239"/>
    </source>
</evidence>
<dbReference type="InterPro" id="IPR001754">
    <property type="entry name" value="OMPdeCOase_dom"/>
</dbReference>
<dbReference type="PANTHER" id="PTHR19278:SF9">
    <property type="entry name" value="URIDINE 5'-MONOPHOSPHATE SYNTHASE"/>
    <property type="match status" value="1"/>
</dbReference>
<evidence type="ECO:0000256" key="3">
    <source>
        <dbReference type="ARBA" id="ARBA00022676"/>
    </source>
</evidence>
<keyword evidence="6 9" id="KW-0665">Pyrimidine biosynthesis</keyword>
<name>A0A0A1VX42_MICAE</name>
<evidence type="ECO:0000256" key="5">
    <source>
        <dbReference type="ARBA" id="ARBA00022793"/>
    </source>
</evidence>
<keyword evidence="7 11" id="KW-0456">Lyase</keyword>
<comment type="similarity">
    <text evidence="9">Belongs to the purine/pyrimidine phosphoribosyltransferase family. PyrE subfamily.</text>
</comment>
<comment type="catalytic activity">
    <reaction evidence="9">
        <text>orotidine 5'-phosphate + diphosphate = orotate + 5-phospho-alpha-D-ribose 1-diphosphate</text>
        <dbReference type="Rhea" id="RHEA:10380"/>
        <dbReference type="ChEBI" id="CHEBI:30839"/>
        <dbReference type="ChEBI" id="CHEBI:33019"/>
        <dbReference type="ChEBI" id="CHEBI:57538"/>
        <dbReference type="ChEBI" id="CHEBI:58017"/>
        <dbReference type="EC" id="2.4.2.10"/>
    </reaction>
</comment>
<reference evidence="12" key="1">
    <citation type="journal article" date="2015" name="Genome">
        <title>Whole Genome Sequence of the Non-Microcystin-Producing Microcystis aeruginosa Strain NIES-44.</title>
        <authorList>
            <person name="Okano K."/>
            <person name="Miyata N."/>
            <person name="Ozaki Y."/>
        </authorList>
    </citation>
    <scope>NUCLEOTIDE SEQUENCE [LARGE SCALE GENOMIC DNA]</scope>
    <source>
        <strain evidence="12">NIES-44</strain>
    </source>
</reference>
<dbReference type="InterPro" id="IPR004467">
    <property type="entry name" value="Or_phspho_trans_dom"/>
</dbReference>
<evidence type="ECO:0000256" key="1">
    <source>
        <dbReference type="ARBA" id="ARBA00004861"/>
    </source>
</evidence>
<dbReference type="InterPro" id="IPR011995">
    <property type="entry name" value="OMPdecase_type-2"/>
</dbReference>
<evidence type="ECO:0000256" key="9">
    <source>
        <dbReference type="HAMAP-Rule" id="MF_01208"/>
    </source>
</evidence>
<organism evidence="11 12">
    <name type="scientific">Microcystis aeruginosa NIES-44</name>
    <dbReference type="NCBI Taxonomy" id="449439"/>
    <lineage>
        <taxon>Bacteria</taxon>
        <taxon>Bacillati</taxon>
        <taxon>Cyanobacteriota</taxon>
        <taxon>Cyanophyceae</taxon>
        <taxon>Oscillatoriophycideae</taxon>
        <taxon>Chroococcales</taxon>
        <taxon>Microcystaceae</taxon>
        <taxon>Microcystis</taxon>
    </lineage>
</organism>
<dbReference type="Proteomes" id="UP000030321">
    <property type="component" value="Unassembled WGS sequence"/>
</dbReference>
<evidence type="ECO:0000256" key="6">
    <source>
        <dbReference type="ARBA" id="ARBA00022975"/>
    </source>
</evidence>
<keyword evidence="9" id="KW-0460">Magnesium</keyword>
<comment type="catalytic activity">
    <reaction evidence="8">
        <text>orotidine 5'-phosphate + H(+) = UMP + CO2</text>
        <dbReference type="Rhea" id="RHEA:11596"/>
        <dbReference type="ChEBI" id="CHEBI:15378"/>
        <dbReference type="ChEBI" id="CHEBI:16526"/>
        <dbReference type="ChEBI" id="CHEBI:57538"/>
        <dbReference type="ChEBI" id="CHEBI:57865"/>
        <dbReference type="EC" id="4.1.1.23"/>
    </reaction>
</comment>
<dbReference type="RefSeq" id="WP_045360381.1">
    <property type="nucleotide sequence ID" value="NZ_BBPA01000053.1"/>
</dbReference>
<protein>
    <recommendedName>
        <fullName evidence="9">Orotate phosphoribosyltransferase</fullName>
        <shortName evidence="9">OPRT</shortName>
        <shortName evidence="9">OPRTase</shortName>
        <ecNumber evidence="9">2.4.2.10</ecNumber>
    </recommendedName>
</protein>
<dbReference type="GO" id="GO:0006207">
    <property type="term" value="P:'de novo' pyrimidine nucleobase biosynthetic process"/>
    <property type="evidence" value="ECO:0007669"/>
    <property type="project" value="InterPro"/>
</dbReference>
<comment type="subunit">
    <text evidence="9">Homodimer.</text>
</comment>
<dbReference type="Gene3D" id="3.20.20.70">
    <property type="entry name" value="Aldolase class I"/>
    <property type="match status" value="1"/>
</dbReference>
<sequence>MNFFQKLNHAISQNQTLLVLGLDANPEMMPSTPGELIVNLERWLKFIIDETAPFVCAYKPTLGFYQALGAAGLELLQRVLTAIPPHIPVILDAKHGDINTSSILAETIFKTWQVDAVTLNPYSGQDHVAPFLVYPEHGAFILCHTSNQGAINLQEFPSRDNPFYLQVVKEACTWGTPEQVFLEVGTTQPEILKKIRNFAPERLILLRSIWEEKSQFSQLITVGLNSHGEGLLIPVPQDFLSQPDLGAKVKDLREEVNKIQQNHQQESSQDDTWTANVCLLKQHPHQDLILQLFDIGCLLFGDYVQASGETFSYYIDLRKIISNPNIFQQVIEAYGEILKTLTFDRIAGIPYGSLPTATGLSLLLNHPMIFPRKEVKAHGTRRVIEGNFQVGETVVVVDDILISGKSAIEGAAKIKSAGLLVNDIVVFIDHGGPVKDKLRSHGYQPYSVLTLAEITDTLYEAGRLTEAQYSCFLNRSH</sequence>
<dbReference type="NCBIfam" id="TIGR02127">
    <property type="entry name" value="pyrF_sub2"/>
    <property type="match status" value="1"/>
</dbReference>
<dbReference type="CDD" id="cd04725">
    <property type="entry name" value="OMP_decarboxylase_like"/>
    <property type="match status" value="1"/>
</dbReference>
<dbReference type="InterPro" id="IPR011060">
    <property type="entry name" value="RibuloseP-bd_barrel"/>
</dbReference>
<dbReference type="EMBL" id="BBPA01000053">
    <property type="protein sequence ID" value="GAL94372.1"/>
    <property type="molecule type" value="Genomic_DNA"/>
</dbReference>
<dbReference type="AlphaFoldDB" id="A0A0A1VX42"/>
<keyword evidence="5" id="KW-0210">Decarboxylase</keyword>
<dbReference type="InterPro" id="IPR029057">
    <property type="entry name" value="PRTase-like"/>
</dbReference>
<dbReference type="GO" id="GO:0000287">
    <property type="term" value="F:magnesium ion binding"/>
    <property type="evidence" value="ECO:0007669"/>
    <property type="project" value="UniProtKB-UniRule"/>
</dbReference>
<keyword evidence="3 9" id="KW-0328">Glycosyltransferase</keyword>
<dbReference type="Pfam" id="PF00215">
    <property type="entry name" value="OMPdecase"/>
    <property type="match status" value="1"/>
</dbReference>
<dbReference type="UniPathway" id="UPA00070">
    <property type="reaction ID" value="UER00119"/>
</dbReference>
<dbReference type="EC" id="2.4.2.10" evidence="9"/>
<evidence type="ECO:0000256" key="8">
    <source>
        <dbReference type="ARBA" id="ARBA00049157"/>
    </source>
</evidence>
<dbReference type="SUPFAM" id="SSF51366">
    <property type="entry name" value="Ribulose-phoshate binding barrel"/>
    <property type="match status" value="1"/>
</dbReference>
<dbReference type="SUPFAM" id="SSF53271">
    <property type="entry name" value="PRTase-like"/>
    <property type="match status" value="1"/>
</dbReference>
<dbReference type="NCBIfam" id="NF004034">
    <property type="entry name" value="PRK05500.1"/>
    <property type="match status" value="1"/>
</dbReference>
<feature type="binding site" description="in other chain" evidence="9">
    <location>
        <begin position="398"/>
        <end position="406"/>
    </location>
    <ligand>
        <name>5-phospho-alpha-D-ribose 1-diphosphate</name>
        <dbReference type="ChEBI" id="CHEBI:58017"/>
        <note>ligand shared between dimeric partners</note>
    </ligand>
</feature>
<comment type="caution">
    <text evidence="11">The sequence shown here is derived from an EMBL/GenBank/DDBJ whole genome shotgun (WGS) entry which is preliminary data.</text>
</comment>
<dbReference type="HAMAP" id="MF_01208">
    <property type="entry name" value="PyrE"/>
    <property type="match status" value="1"/>
</dbReference>
<comment type="cofactor">
    <cofactor evidence="9">
        <name>Mg(2+)</name>
        <dbReference type="ChEBI" id="CHEBI:18420"/>
    </cofactor>
</comment>
<comment type="pathway">
    <text evidence="2 9">Pyrimidine metabolism; UMP biosynthesis via de novo pathway; UMP from orotate: step 1/2.</text>
</comment>
<evidence type="ECO:0000313" key="12">
    <source>
        <dbReference type="Proteomes" id="UP000030321"/>
    </source>
</evidence>
<feature type="binding site" evidence="9">
    <location>
        <position position="372"/>
    </location>
    <ligand>
        <name>5-phospho-alpha-D-ribose 1-diphosphate</name>
        <dbReference type="ChEBI" id="CHEBI:58017"/>
        <note>ligand shared between dimeric partners</note>
    </ligand>
</feature>
<dbReference type="SMART" id="SM00934">
    <property type="entry name" value="OMPdecase"/>
    <property type="match status" value="1"/>
</dbReference>
<evidence type="ECO:0000256" key="4">
    <source>
        <dbReference type="ARBA" id="ARBA00022679"/>
    </source>
</evidence>
<dbReference type="Gene3D" id="3.40.50.2020">
    <property type="match status" value="1"/>
</dbReference>